<reference evidence="3" key="2">
    <citation type="submission" date="2015-01" db="EMBL/GenBank/DDBJ databases">
        <title>Draft genome sequence of potential hydrocarbon metabolising strain of Rhodococcus rhodochrous.</title>
        <authorList>
            <person name="Aggarwal R.K."/>
            <person name="Dawar C."/>
        </authorList>
    </citation>
    <scope>NUCLEOTIDE SEQUENCE [LARGE SCALE GENOMIC DNA]</scope>
    <source>
        <strain evidence="3">KG-21</strain>
    </source>
</reference>
<feature type="region of interest" description="Disordered" evidence="1">
    <location>
        <begin position="1"/>
        <end position="46"/>
    </location>
</feature>
<organism evidence="2 3">
    <name type="scientific">Rhodococcus rhodochrous KG-21</name>
    <dbReference type="NCBI Taxonomy" id="1441923"/>
    <lineage>
        <taxon>Bacteria</taxon>
        <taxon>Bacillati</taxon>
        <taxon>Actinomycetota</taxon>
        <taxon>Actinomycetes</taxon>
        <taxon>Mycobacteriales</taxon>
        <taxon>Nocardiaceae</taxon>
        <taxon>Rhodococcus</taxon>
    </lineage>
</organism>
<feature type="compositionally biased region" description="Polar residues" evidence="1">
    <location>
        <begin position="1"/>
        <end position="12"/>
    </location>
</feature>
<sequence>MNENEITSNATESIEPAGVTAAPDATETAQTEPNADAEPNGNAEAAKYRKQLRAAEKDRDAALEQVDTLRRSIIERLIEQDHRVKPAAVWANGTTVADLLGKDGTVDPAAVAAAVTSAEQNLGVLRPPVGVYVPNEGKSPTVLPTTTSWAKLLNPHSRG</sequence>
<reference evidence="2 3" key="1">
    <citation type="journal article" date="2015" name="Genome Announc.">
        <title>Draft Genome Sequence of Rhodococcus rhodochrous Strain KG-21, a Soil Isolate from Oil Fields of Krishna-Godavari Basin, India.</title>
        <authorList>
            <person name="Dawar C."/>
            <person name="Aggarwal R.K."/>
        </authorList>
    </citation>
    <scope>NUCLEOTIDE SEQUENCE [LARGE SCALE GENOMIC DNA]</scope>
    <source>
        <strain evidence="2 3">KG-21</strain>
    </source>
</reference>
<gene>
    <name evidence="2" type="ORF">Z051_19705</name>
</gene>
<accession>A0A0M8PDV3</accession>
<evidence type="ECO:0000313" key="3">
    <source>
        <dbReference type="Proteomes" id="UP000037712"/>
    </source>
</evidence>
<evidence type="ECO:0008006" key="4">
    <source>
        <dbReference type="Google" id="ProtNLM"/>
    </source>
</evidence>
<proteinExistence type="predicted"/>
<evidence type="ECO:0000313" key="2">
    <source>
        <dbReference type="EMBL" id="KOS54514.1"/>
    </source>
</evidence>
<evidence type="ECO:0000256" key="1">
    <source>
        <dbReference type="SAM" id="MobiDB-lite"/>
    </source>
</evidence>
<protein>
    <recommendedName>
        <fullName evidence="4">Scaffolding protein</fullName>
    </recommendedName>
</protein>
<name>A0A0M8PDV3_RHORH</name>
<comment type="caution">
    <text evidence="2">The sequence shown here is derived from an EMBL/GenBank/DDBJ whole genome shotgun (WGS) entry which is preliminary data.</text>
</comment>
<dbReference type="EMBL" id="AZYO01000065">
    <property type="protein sequence ID" value="KOS54514.1"/>
    <property type="molecule type" value="Genomic_DNA"/>
</dbReference>
<dbReference type="Proteomes" id="UP000037712">
    <property type="component" value="Unassembled WGS sequence"/>
</dbReference>
<dbReference type="PATRIC" id="fig|1441923.3.peg.4307"/>
<dbReference type="AlphaFoldDB" id="A0A0M8PDV3"/>
<dbReference type="RefSeq" id="WP_054374164.1">
    <property type="nucleotide sequence ID" value="NZ_AZYO01000065.1"/>
</dbReference>